<evidence type="ECO:0000313" key="2">
    <source>
        <dbReference type="Proteomes" id="UP000295293"/>
    </source>
</evidence>
<accession>A0A4R6Z7M6</accession>
<dbReference type="OrthoDB" id="5763254at2"/>
<gene>
    <name evidence="1" type="ORF">DFR29_102437</name>
</gene>
<dbReference type="RefSeq" id="WP_133817484.1">
    <property type="nucleotide sequence ID" value="NZ_SNZH01000002.1"/>
</dbReference>
<dbReference type="Proteomes" id="UP000295293">
    <property type="component" value="Unassembled WGS sequence"/>
</dbReference>
<proteinExistence type="predicted"/>
<sequence length="520" mass="53867">MLALSKNSLVVATVAALLLVGTAGAVSLNPRGQGQALIFPYYTTAAGNATLITLTNFGNDAKVVQLRIAEGENGRGAAALTIYLSQKDSWTGAVFDRGEGQAPALLSTDHTCTWPELTDSTTLPQLPDGRRYMPLGPLPADAGSTSLQRLREGFVEAVEVATIRRDSATGVAITPSSGVRNCAAVAARWTAPDGIWLRDPLQDLANPTGGLGGEVAVVNVANGSIFAVPALALDDYRADPLDNPRGTLASVARHSQASASMPSLLSHALSDPAAMTAKANLIADGRALQLTYPVPAQAVDAVSAVLMTAQMGAPFEESAESGARSSLVLTYPTRAFYTDTQQPGAQVPLAPFVRAFAGVLPLPEAGGLAYRVVDREAFYLESTFPQPGEGCGFTICPPTTLARLPGTSVEVLAPGGTPDPLLGTRLHGDIGFIGGSSLPQQNRAGWLQLTLAPGNPQLIGPLLRPSLEGYRLRGLPVIGTRLLTYVNAHAAPGMLANYSTAIAISSSAACIKTDATACQP</sequence>
<name>A0A4R6Z7M6_9GAMM</name>
<comment type="caution">
    <text evidence="1">The sequence shown here is derived from an EMBL/GenBank/DDBJ whole genome shotgun (WGS) entry which is preliminary data.</text>
</comment>
<evidence type="ECO:0000313" key="1">
    <source>
        <dbReference type="EMBL" id="TDR47775.1"/>
    </source>
</evidence>
<protein>
    <submittedName>
        <fullName evidence="1">Uncharacterized protein</fullName>
    </submittedName>
</protein>
<keyword evidence="2" id="KW-1185">Reference proteome</keyword>
<dbReference type="AlphaFoldDB" id="A0A4R6Z7M6"/>
<dbReference type="EMBL" id="SNZH01000002">
    <property type="protein sequence ID" value="TDR47775.1"/>
    <property type="molecule type" value="Genomic_DNA"/>
</dbReference>
<reference evidence="1 2" key="1">
    <citation type="submission" date="2019-03" db="EMBL/GenBank/DDBJ databases">
        <title>Genomic Encyclopedia of Type Strains, Phase IV (KMG-IV): sequencing the most valuable type-strain genomes for metagenomic binning, comparative biology and taxonomic classification.</title>
        <authorList>
            <person name="Goeker M."/>
        </authorList>
    </citation>
    <scope>NUCLEOTIDE SEQUENCE [LARGE SCALE GENOMIC DNA]</scope>
    <source>
        <strain evidence="1 2">DSM 21667</strain>
    </source>
</reference>
<organism evidence="1 2">
    <name type="scientific">Tahibacter aquaticus</name>
    <dbReference type="NCBI Taxonomy" id="520092"/>
    <lineage>
        <taxon>Bacteria</taxon>
        <taxon>Pseudomonadati</taxon>
        <taxon>Pseudomonadota</taxon>
        <taxon>Gammaproteobacteria</taxon>
        <taxon>Lysobacterales</taxon>
        <taxon>Rhodanobacteraceae</taxon>
        <taxon>Tahibacter</taxon>
    </lineage>
</organism>